<reference evidence="2" key="1">
    <citation type="submission" date="2019-12" db="EMBL/GenBank/DDBJ databases">
        <title>Genome sequencing and annotation of Brassica cretica.</title>
        <authorList>
            <person name="Studholme D.J."/>
            <person name="Sarris P.F."/>
        </authorList>
    </citation>
    <scope>NUCLEOTIDE SEQUENCE</scope>
    <source>
        <strain evidence="2">PFS-001/15</strain>
        <tissue evidence="2">Leaf</tissue>
    </source>
</reference>
<organism evidence="2 3">
    <name type="scientific">Brassica cretica</name>
    <name type="common">Mustard</name>
    <dbReference type="NCBI Taxonomy" id="69181"/>
    <lineage>
        <taxon>Eukaryota</taxon>
        <taxon>Viridiplantae</taxon>
        <taxon>Streptophyta</taxon>
        <taxon>Embryophyta</taxon>
        <taxon>Tracheophyta</taxon>
        <taxon>Spermatophyta</taxon>
        <taxon>Magnoliopsida</taxon>
        <taxon>eudicotyledons</taxon>
        <taxon>Gunneridae</taxon>
        <taxon>Pentapetalae</taxon>
        <taxon>rosids</taxon>
        <taxon>malvids</taxon>
        <taxon>Brassicales</taxon>
        <taxon>Brassicaceae</taxon>
        <taxon>Brassiceae</taxon>
        <taxon>Brassica</taxon>
    </lineage>
</organism>
<protein>
    <submittedName>
        <fullName evidence="2">Uncharacterized protein</fullName>
    </submittedName>
</protein>
<comment type="caution">
    <text evidence="2">The sequence shown here is derived from an EMBL/GenBank/DDBJ whole genome shotgun (WGS) entry which is preliminary data.</text>
</comment>
<sequence>MSFGCSFAQGSLYTIVNEELFMSLRFQRLQLRTQCIILWIMDSLLWLELFHLDIFILLMIQIENLLWKCRISTYCTQLNLRTLIFPLLAGMVLSSLHPLKSGAESSVCAIGKAKEAMRVEFQNRLARIVDSLDSSADIHVRDLALAGVEGGTYEVGEAPLSPRAEEPTLPIRRVELMDAEGDFDLILAGMKSECILPSCSNEPEDGGGSAAPIPEGATGEGEAPRAEDD</sequence>
<dbReference type="Proteomes" id="UP000712281">
    <property type="component" value="Unassembled WGS sequence"/>
</dbReference>
<dbReference type="OrthoDB" id="1118257at2759"/>
<proteinExistence type="predicted"/>
<dbReference type="EMBL" id="QGKW02001940">
    <property type="protein sequence ID" value="KAF2555125.1"/>
    <property type="molecule type" value="Genomic_DNA"/>
</dbReference>
<gene>
    <name evidence="2" type="ORF">F2Q68_00014491</name>
</gene>
<evidence type="ECO:0000313" key="2">
    <source>
        <dbReference type="EMBL" id="KAF2555125.1"/>
    </source>
</evidence>
<evidence type="ECO:0000313" key="3">
    <source>
        <dbReference type="Proteomes" id="UP000712281"/>
    </source>
</evidence>
<name>A0A8S9GIM8_BRACR</name>
<evidence type="ECO:0000256" key="1">
    <source>
        <dbReference type="SAM" id="MobiDB-lite"/>
    </source>
</evidence>
<accession>A0A8S9GIM8</accession>
<feature type="region of interest" description="Disordered" evidence="1">
    <location>
        <begin position="197"/>
        <end position="229"/>
    </location>
</feature>